<reference evidence="2" key="1">
    <citation type="submission" date="2021-03" db="EMBL/GenBank/DDBJ databases">
        <authorList>
            <person name="Tagirdzhanova G."/>
        </authorList>
    </citation>
    <scope>NUCLEOTIDE SEQUENCE</scope>
</reference>
<proteinExistence type="predicted"/>
<organism evidence="2 3">
    <name type="scientific">Heterodermia speciosa</name>
    <dbReference type="NCBI Taxonomy" id="116794"/>
    <lineage>
        <taxon>Eukaryota</taxon>
        <taxon>Fungi</taxon>
        <taxon>Dikarya</taxon>
        <taxon>Ascomycota</taxon>
        <taxon>Pezizomycotina</taxon>
        <taxon>Lecanoromycetes</taxon>
        <taxon>OSLEUM clade</taxon>
        <taxon>Lecanoromycetidae</taxon>
        <taxon>Caliciales</taxon>
        <taxon>Physciaceae</taxon>
        <taxon>Heterodermia</taxon>
    </lineage>
</organism>
<gene>
    <name evidence="2" type="ORF">HETSPECPRED_004278</name>
</gene>
<evidence type="ECO:0008006" key="4">
    <source>
        <dbReference type="Google" id="ProtNLM"/>
    </source>
</evidence>
<dbReference type="AlphaFoldDB" id="A0A8H3F9P2"/>
<evidence type="ECO:0000313" key="2">
    <source>
        <dbReference type="EMBL" id="CAF9920554.1"/>
    </source>
</evidence>
<feature type="region of interest" description="Disordered" evidence="1">
    <location>
        <begin position="235"/>
        <end position="343"/>
    </location>
</feature>
<keyword evidence="3" id="KW-1185">Reference proteome</keyword>
<feature type="compositionally biased region" description="Pro residues" evidence="1">
    <location>
        <begin position="332"/>
        <end position="343"/>
    </location>
</feature>
<protein>
    <recommendedName>
        <fullName evidence="4">Fungal N-terminal domain-containing protein</fullName>
    </recommendedName>
</protein>
<name>A0A8H3F9P2_9LECA</name>
<feature type="compositionally biased region" description="Basic and acidic residues" evidence="1">
    <location>
        <begin position="235"/>
        <end position="249"/>
    </location>
</feature>
<feature type="compositionally biased region" description="Polar residues" evidence="1">
    <location>
        <begin position="321"/>
        <end position="331"/>
    </location>
</feature>
<evidence type="ECO:0000256" key="1">
    <source>
        <dbReference type="SAM" id="MobiDB-lite"/>
    </source>
</evidence>
<feature type="region of interest" description="Disordered" evidence="1">
    <location>
        <begin position="427"/>
        <end position="493"/>
    </location>
</feature>
<evidence type="ECO:0000313" key="3">
    <source>
        <dbReference type="Proteomes" id="UP000664521"/>
    </source>
</evidence>
<comment type="caution">
    <text evidence="2">The sequence shown here is derived from an EMBL/GenBank/DDBJ whole genome shotgun (WGS) entry which is preliminary data.</text>
</comment>
<dbReference type="EMBL" id="CAJPDS010000026">
    <property type="protein sequence ID" value="CAF9920554.1"/>
    <property type="molecule type" value="Genomic_DNA"/>
</dbReference>
<dbReference type="OrthoDB" id="7464126at2759"/>
<dbReference type="Proteomes" id="UP000664521">
    <property type="component" value="Unassembled WGS sequence"/>
</dbReference>
<sequence>MSFGSSIGDLVLLTQLAWKTVQNCRRACGEYAALTLEATSLHTLLQRLESELRTRPNGLIINRDIDDVTKELANIVQGCEKNLRVLDLVLEKYNALSETQGSGRKLWQRVRFGNGQVADMIDIRSRNTFYISAISLFLNMLHLGSAGRVEREMTQAGGELRDIRLAVNGITAYLMRSSGGPEGSVLTAYANDEKAVWKEFRRELVADGFTSSTIRKHKQVIMAYVKELGSRGLLDETDHNENCERDGETSRGFSDLETVEPQVDKRSPNEPASPLQDINPVEGTNPEERSTRIQPKPNPASDVATPDPREPTPASKPNPISRASTPNSSEQLPPPLTTTPTPPTILSKLRAIELKLHTSLIPRCEALIRNPPSDLRQAANRQALADEILLYVIYELNAIDTEGEAELGALRRDLLWQARVWLEEVDRIPEPEPGSDEDEETCSEEERREEWDIWPPGSGSGGGGSADGARFGPDAPNAWPPGPDEDEVEEIEPGISGKYKAWLTFAEGYIRESRLGTRTPDT</sequence>
<feature type="compositionally biased region" description="Acidic residues" evidence="1">
    <location>
        <begin position="483"/>
        <end position="492"/>
    </location>
</feature>
<accession>A0A8H3F9P2</accession>
<feature type="compositionally biased region" description="Acidic residues" evidence="1">
    <location>
        <begin position="433"/>
        <end position="443"/>
    </location>
</feature>